<name>A0A2S2CM14_9PROT</name>
<dbReference type="GO" id="GO:0015074">
    <property type="term" value="P:DNA integration"/>
    <property type="evidence" value="ECO:0007669"/>
    <property type="project" value="InterPro"/>
</dbReference>
<dbReference type="GO" id="GO:0003677">
    <property type="term" value="F:DNA binding"/>
    <property type="evidence" value="ECO:0007669"/>
    <property type="project" value="InterPro"/>
</dbReference>
<dbReference type="AlphaFoldDB" id="A0A2S2CM14"/>
<evidence type="ECO:0000259" key="2">
    <source>
        <dbReference type="Pfam" id="PF00589"/>
    </source>
</evidence>
<dbReference type="OrthoDB" id="9803188at2"/>
<gene>
    <name evidence="3" type="ORF">DEW08_03395</name>
</gene>
<dbReference type="SUPFAM" id="SSF56349">
    <property type="entry name" value="DNA breaking-rejoining enzymes"/>
    <property type="match status" value="1"/>
</dbReference>
<dbReference type="InterPro" id="IPR002104">
    <property type="entry name" value="Integrase_catalytic"/>
</dbReference>
<dbReference type="EMBL" id="CP029352">
    <property type="protein sequence ID" value="AWK85347.1"/>
    <property type="molecule type" value="Genomic_DNA"/>
</dbReference>
<evidence type="ECO:0000313" key="4">
    <source>
        <dbReference type="Proteomes" id="UP000245629"/>
    </source>
</evidence>
<dbReference type="Gene3D" id="1.10.443.10">
    <property type="entry name" value="Intergrase catalytic core"/>
    <property type="match status" value="1"/>
</dbReference>
<accession>A0A2S2CM14</accession>
<sequence length="608" mass="66480">MTTPTPAVATLADVLAAIDTADLSPIEKTHLRSAVSRTSTWLERPVNAIPADRRSLGPALKALQRRCAAHGVTPKSVSNVLGLLNRGLDLVDRRPSALPPVSALRMQEWRDLYAAWRALVPKAYGPLTILIRYCDANDIAPGDVEDAVAERVIDYMSQVRLRDRDTAVHHLRGYWNAAIDLVPGWPQRRLTIGLKVRPKATLELSAFPASFRADLDRFRRIAAGLSEAEEPAGRRRYDFSVVVATAVADNARGVRQTLKPLSAESISGCINAVVMAATALVAQGATIADIKGVADVVTARGLAALVNSVLDRLEGRAKITRHVNNLVGFLLMVGARMRPDFAEDHEFHALARQIRADFAVEEGMTLDNAKILAQFDDSAAVRALFEMPGTVIARVEATRAARKRRGVDPEITPRMALQVMHAVAVMLLLSLPVRVGTLVRTEWSHVRLPKTRNAPGFIDWPAELIKTGTEASVELQPRKMQILRLWRDVYRPLLCDAQSNNFVFPAKSGPGHRNRSTLGNYLSALVRKHAGLRISSHKFRHLVRTLVLDADPSAEALANALLGHAPGSRAAHRYGTIRPTIASRALAGILERQAAAAKTRPSRSRRAS</sequence>
<dbReference type="KEGG" id="azz:DEW08_03395"/>
<protein>
    <recommendedName>
        <fullName evidence="2">Tyr recombinase domain-containing protein</fullName>
    </recommendedName>
</protein>
<organism evidence="3 4">
    <name type="scientific">Azospirillum thermophilum</name>
    <dbReference type="NCBI Taxonomy" id="2202148"/>
    <lineage>
        <taxon>Bacteria</taxon>
        <taxon>Pseudomonadati</taxon>
        <taxon>Pseudomonadota</taxon>
        <taxon>Alphaproteobacteria</taxon>
        <taxon>Rhodospirillales</taxon>
        <taxon>Azospirillaceae</taxon>
        <taxon>Azospirillum</taxon>
    </lineage>
</organism>
<dbReference type="InterPro" id="IPR013762">
    <property type="entry name" value="Integrase-like_cat_sf"/>
</dbReference>
<keyword evidence="4" id="KW-1185">Reference proteome</keyword>
<proteinExistence type="predicted"/>
<reference evidence="4" key="1">
    <citation type="submission" date="2018-05" db="EMBL/GenBank/DDBJ databases">
        <title>Azospirillum thermophila sp. nov., a novel isolated from hot spring.</title>
        <authorList>
            <person name="Zhao Z."/>
        </authorList>
    </citation>
    <scope>NUCLEOTIDE SEQUENCE [LARGE SCALE GENOMIC DNA]</scope>
    <source>
        <strain evidence="4">CFH 70021</strain>
    </source>
</reference>
<dbReference type="RefSeq" id="WP_109324486.1">
    <property type="nucleotide sequence ID" value="NZ_CP029352.1"/>
</dbReference>
<dbReference type="Pfam" id="PF00589">
    <property type="entry name" value="Phage_integrase"/>
    <property type="match status" value="1"/>
</dbReference>
<evidence type="ECO:0000256" key="1">
    <source>
        <dbReference type="ARBA" id="ARBA00023172"/>
    </source>
</evidence>
<keyword evidence="1" id="KW-0233">DNA recombination</keyword>
<evidence type="ECO:0000313" key="3">
    <source>
        <dbReference type="EMBL" id="AWK85347.1"/>
    </source>
</evidence>
<dbReference type="GO" id="GO:0006310">
    <property type="term" value="P:DNA recombination"/>
    <property type="evidence" value="ECO:0007669"/>
    <property type="project" value="UniProtKB-KW"/>
</dbReference>
<dbReference type="Proteomes" id="UP000245629">
    <property type="component" value="Chromosome 1"/>
</dbReference>
<dbReference type="InterPro" id="IPR011010">
    <property type="entry name" value="DNA_brk_join_enz"/>
</dbReference>
<feature type="domain" description="Tyr recombinase" evidence="2">
    <location>
        <begin position="417"/>
        <end position="574"/>
    </location>
</feature>